<organism evidence="2 3">
    <name type="scientific">Erwinia tracheiphila</name>
    <dbReference type="NCBI Taxonomy" id="65700"/>
    <lineage>
        <taxon>Bacteria</taxon>
        <taxon>Pseudomonadati</taxon>
        <taxon>Pseudomonadota</taxon>
        <taxon>Gammaproteobacteria</taxon>
        <taxon>Enterobacterales</taxon>
        <taxon>Erwiniaceae</taxon>
        <taxon>Erwinia</taxon>
    </lineage>
</organism>
<accession>A0A0M2KI84</accession>
<sequence length="270" mass="28490">MSIIDLNTADIFNAIGGGSPLSIIDSVLHPSYTIRNHGASTVALEFSGMASIQPSAGASIVTAPIENGKYQSINKVARPGRVVCDIVISGLTGLTGSLPNIFDLTFTSQSTTLTTIKNMLSTAATYDIDTPKDTYESYDLADYSYTVNSKRGVSLLVISLIFEEVRQQMDVSISSSQSKDKPTNNDISNSPFGVGDVTKQCSVSEAKIDGLKKSWTNLNAAISSDADKSQDKIATGFLSAMKTVNKALSDTSSSSVTTAASFVESIAKVI</sequence>
<evidence type="ECO:0000256" key="1">
    <source>
        <dbReference type="SAM" id="MobiDB-lite"/>
    </source>
</evidence>
<proteinExistence type="predicted"/>
<feature type="region of interest" description="Disordered" evidence="1">
    <location>
        <begin position="173"/>
        <end position="192"/>
    </location>
</feature>
<evidence type="ECO:0000313" key="2">
    <source>
        <dbReference type="EMBL" id="KKF37022.1"/>
    </source>
</evidence>
<dbReference type="Proteomes" id="UP000033924">
    <property type="component" value="Unassembled WGS sequence"/>
</dbReference>
<protein>
    <submittedName>
        <fullName evidence="2">Uncharacterized protein</fullName>
    </submittedName>
</protein>
<gene>
    <name evidence="2" type="ORF">SY86_18840</name>
</gene>
<dbReference type="EMBL" id="JXNU01000003">
    <property type="protein sequence ID" value="KKF37022.1"/>
    <property type="molecule type" value="Genomic_DNA"/>
</dbReference>
<evidence type="ECO:0000313" key="3">
    <source>
        <dbReference type="Proteomes" id="UP000033924"/>
    </source>
</evidence>
<dbReference type="STRING" id="65700.SY86_18840"/>
<keyword evidence="3" id="KW-1185">Reference proteome</keyword>
<name>A0A0M2KI84_9GAMM</name>
<dbReference type="RefSeq" id="WP_016191167.1">
    <property type="nucleotide sequence ID" value="NZ_CP089932.1"/>
</dbReference>
<comment type="caution">
    <text evidence="2">The sequence shown here is derived from an EMBL/GenBank/DDBJ whole genome shotgun (WGS) entry which is preliminary data.</text>
</comment>
<reference evidence="2 3" key="1">
    <citation type="submission" date="2015-01" db="EMBL/GenBank/DDBJ databases">
        <title>Erwinia tracheiphila.</title>
        <authorList>
            <person name="Shapiro L.R."/>
        </authorList>
    </citation>
    <scope>NUCLEOTIDE SEQUENCE [LARGE SCALE GENOMIC DNA]</scope>
    <source>
        <strain evidence="2 3">BuffGH</strain>
    </source>
</reference>
<dbReference type="PATRIC" id="fig|65700.7.peg.4681"/>
<dbReference type="AlphaFoldDB" id="A0A0M2KI84"/>